<dbReference type="Pfam" id="PF03816">
    <property type="entry name" value="LytR_cpsA_psr"/>
    <property type="match status" value="1"/>
</dbReference>
<feature type="region of interest" description="Disordered" evidence="2">
    <location>
        <begin position="71"/>
        <end position="91"/>
    </location>
</feature>
<dbReference type="PANTHER" id="PTHR33392:SF6">
    <property type="entry name" value="POLYISOPRENYL-TEICHOIC ACID--PEPTIDOGLYCAN TEICHOIC ACID TRANSFERASE TAGU"/>
    <property type="match status" value="1"/>
</dbReference>
<dbReference type="Proteomes" id="UP001501442">
    <property type="component" value="Unassembled WGS sequence"/>
</dbReference>
<feature type="domain" description="Cell envelope-related transcriptional attenuator" evidence="3">
    <location>
        <begin position="94"/>
        <end position="234"/>
    </location>
</feature>
<evidence type="ECO:0000313" key="4">
    <source>
        <dbReference type="EMBL" id="GAA4639103.1"/>
    </source>
</evidence>
<evidence type="ECO:0000256" key="2">
    <source>
        <dbReference type="SAM" id="MobiDB-lite"/>
    </source>
</evidence>
<dbReference type="InterPro" id="IPR004474">
    <property type="entry name" value="LytR_CpsA_psr"/>
</dbReference>
<name>A0ABP8UTN7_9ACTN</name>
<dbReference type="Gene3D" id="3.40.630.190">
    <property type="entry name" value="LCP protein"/>
    <property type="match status" value="1"/>
</dbReference>
<keyword evidence="5" id="KW-1185">Reference proteome</keyword>
<protein>
    <recommendedName>
        <fullName evidence="3">Cell envelope-related transcriptional attenuator domain-containing protein</fullName>
    </recommendedName>
</protein>
<accession>A0ABP8UTN7</accession>
<reference evidence="5" key="1">
    <citation type="journal article" date="2019" name="Int. J. Syst. Evol. Microbiol.">
        <title>The Global Catalogue of Microorganisms (GCM) 10K type strain sequencing project: providing services to taxonomists for standard genome sequencing and annotation.</title>
        <authorList>
            <consortium name="The Broad Institute Genomics Platform"/>
            <consortium name="The Broad Institute Genome Sequencing Center for Infectious Disease"/>
            <person name="Wu L."/>
            <person name="Ma J."/>
        </authorList>
    </citation>
    <scope>NUCLEOTIDE SEQUENCE [LARGE SCALE GENOMIC DNA]</scope>
    <source>
        <strain evidence="5">JCM 17939</strain>
    </source>
</reference>
<comment type="caution">
    <text evidence="4">The sequence shown here is derived from an EMBL/GenBank/DDBJ whole genome shotgun (WGS) entry which is preliminary data.</text>
</comment>
<feature type="compositionally biased region" description="Basic and acidic residues" evidence="2">
    <location>
        <begin position="71"/>
        <end position="84"/>
    </location>
</feature>
<dbReference type="EMBL" id="BAABHK010000025">
    <property type="protein sequence ID" value="GAA4639103.1"/>
    <property type="molecule type" value="Genomic_DNA"/>
</dbReference>
<evidence type="ECO:0000256" key="1">
    <source>
        <dbReference type="ARBA" id="ARBA00006068"/>
    </source>
</evidence>
<sequence>MNPYAPLRGPKAWLPRYGGRRWPFAVLDVLLVGLLASCLFVETSLGRIDATAPYPLKPTWGLGEDWLLVTHDDPPQPQGERPEGHPMTGTGGRRVDTVMELHLRHDGGRPLLVSLPLRTTATIAGYGAASLGTAYERGGPRLLLRGVESIIHASVDHYVEVGLGGLVALADAVGGVRICADEPARAAAPKTSADCSDVSGDRALDYLRGGALPHARPGPAERRRRLIAAVIEKATSPDAAFEPARIVAFARTALSVVTVDKGNHLYDLVRLALALCDGGVTAKTVPTVNGAWLPGIGRIVGWDPKTMAELIPSLVIDRPEPKGLVPG</sequence>
<evidence type="ECO:0000259" key="3">
    <source>
        <dbReference type="Pfam" id="PF03816"/>
    </source>
</evidence>
<dbReference type="InterPro" id="IPR050922">
    <property type="entry name" value="LytR/CpsA/Psr_CW_biosynth"/>
</dbReference>
<dbReference type="PANTHER" id="PTHR33392">
    <property type="entry name" value="POLYISOPRENYL-TEICHOIC ACID--PEPTIDOGLYCAN TEICHOIC ACID TRANSFERASE TAGU"/>
    <property type="match status" value="1"/>
</dbReference>
<organism evidence="4 5">
    <name type="scientific">Actinoallomurus vinaceus</name>
    <dbReference type="NCBI Taxonomy" id="1080074"/>
    <lineage>
        <taxon>Bacteria</taxon>
        <taxon>Bacillati</taxon>
        <taxon>Actinomycetota</taxon>
        <taxon>Actinomycetes</taxon>
        <taxon>Streptosporangiales</taxon>
        <taxon>Thermomonosporaceae</taxon>
        <taxon>Actinoallomurus</taxon>
    </lineage>
</organism>
<evidence type="ECO:0000313" key="5">
    <source>
        <dbReference type="Proteomes" id="UP001501442"/>
    </source>
</evidence>
<proteinExistence type="inferred from homology"/>
<dbReference type="RefSeq" id="WP_345442633.1">
    <property type="nucleotide sequence ID" value="NZ_BAABHK010000025.1"/>
</dbReference>
<gene>
    <name evidence="4" type="ORF">GCM10023196_099440</name>
</gene>
<comment type="similarity">
    <text evidence="1">Belongs to the LytR/CpsA/Psr (LCP) family.</text>
</comment>